<organism evidence="7 8">
    <name type="scientific">Turnera subulata</name>
    <dbReference type="NCBI Taxonomy" id="218843"/>
    <lineage>
        <taxon>Eukaryota</taxon>
        <taxon>Viridiplantae</taxon>
        <taxon>Streptophyta</taxon>
        <taxon>Embryophyta</taxon>
        <taxon>Tracheophyta</taxon>
        <taxon>Spermatophyta</taxon>
        <taxon>Magnoliopsida</taxon>
        <taxon>eudicotyledons</taxon>
        <taxon>Gunneridae</taxon>
        <taxon>Pentapetalae</taxon>
        <taxon>rosids</taxon>
        <taxon>fabids</taxon>
        <taxon>Malpighiales</taxon>
        <taxon>Passifloraceae</taxon>
        <taxon>Turnera</taxon>
    </lineage>
</organism>
<dbReference type="InterPro" id="IPR036879">
    <property type="entry name" value="TF_MADSbox_sf"/>
</dbReference>
<keyword evidence="8" id="KW-1185">Reference proteome</keyword>
<dbReference type="SMART" id="SM00432">
    <property type="entry name" value="MADS"/>
    <property type="match status" value="1"/>
</dbReference>
<protein>
    <recommendedName>
        <fullName evidence="6">MADS-box domain-containing protein</fullName>
    </recommendedName>
</protein>
<keyword evidence="3" id="KW-0238">DNA-binding</keyword>
<dbReference type="EMBL" id="JAKUCV010004624">
    <property type="protein sequence ID" value="KAJ4834783.1"/>
    <property type="molecule type" value="Genomic_DNA"/>
</dbReference>
<evidence type="ECO:0000256" key="1">
    <source>
        <dbReference type="ARBA" id="ARBA00004123"/>
    </source>
</evidence>
<comment type="caution">
    <text evidence="7">The sequence shown here is derived from an EMBL/GenBank/DDBJ whole genome shotgun (WGS) entry which is preliminary data.</text>
</comment>
<evidence type="ECO:0000256" key="2">
    <source>
        <dbReference type="ARBA" id="ARBA00023015"/>
    </source>
</evidence>
<dbReference type="GO" id="GO:0003677">
    <property type="term" value="F:DNA binding"/>
    <property type="evidence" value="ECO:0007669"/>
    <property type="project" value="UniProtKB-KW"/>
</dbReference>
<dbReference type="PROSITE" id="PS50066">
    <property type="entry name" value="MADS_BOX_2"/>
    <property type="match status" value="1"/>
</dbReference>
<dbReference type="PANTHER" id="PTHR48019">
    <property type="entry name" value="SERUM RESPONSE FACTOR HOMOLOG"/>
    <property type="match status" value="1"/>
</dbReference>
<sequence length="174" mass="19765">MKKKKKKKLDTQAFFTHDYIAVRDGVNQNKFKMFENENNFKINSWVLSIYILGTTAEVLESALPNQAKIRSDRRKEVSTIGQRTAMGRKKVELKRIEKKSYRDVTFSKRRNGLFKKAQDLSVLCDAQVAILITSSTGKLYTSATPQRHVPPLPKLTCISFSSLKGTTANHLQVA</sequence>
<evidence type="ECO:0000256" key="4">
    <source>
        <dbReference type="ARBA" id="ARBA00023163"/>
    </source>
</evidence>
<gene>
    <name evidence="7" type="ORF">Tsubulata_002192</name>
</gene>
<dbReference type="AlphaFoldDB" id="A0A9Q0FNG9"/>
<feature type="domain" description="MADS-box" evidence="6">
    <location>
        <begin position="86"/>
        <end position="146"/>
    </location>
</feature>
<dbReference type="Gene3D" id="3.40.1810.10">
    <property type="entry name" value="Transcription factor, MADS-box"/>
    <property type="match status" value="1"/>
</dbReference>
<evidence type="ECO:0000313" key="7">
    <source>
        <dbReference type="EMBL" id="KAJ4834783.1"/>
    </source>
</evidence>
<dbReference type="SUPFAM" id="SSF55455">
    <property type="entry name" value="SRF-like"/>
    <property type="match status" value="1"/>
</dbReference>
<keyword evidence="5" id="KW-0539">Nucleus</keyword>
<reference evidence="7" key="2">
    <citation type="journal article" date="2023" name="Plants (Basel)">
        <title>Annotation of the Turnera subulata (Passifloraceae) Draft Genome Reveals the S-Locus Evolved after the Divergence of Turneroideae from Passifloroideae in a Stepwise Manner.</title>
        <authorList>
            <person name="Henning P.M."/>
            <person name="Roalson E.H."/>
            <person name="Mir W."/>
            <person name="McCubbin A.G."/>
            <person name="Shore J.S."/>
        </authorList>
    </citation>
    <scope>NUCLEOTIDE SEQUENCE</scope>
    <source>
        <strain evidence="7">F60SS</strain>
    </source>
</reference>
<evidence type="ECO:0000259" key="6">
    <source>
        <dbReference type="PROSITE" id="PS50066"/>
    </source>
</evidence>
<keyword evidence="4" id="KW-0804">Transcription</keyword>
<evidence type="ECO:0000256" key="3">
    <source>
        <dbReference type="ARBA" id="ARBA00023125"/>
    </source>
</evidence>
<dbReference type="Proteomes" id="UP001141552">
    <property type="component" value="Unassembled WGS sequence"/>
</dbReference>
<evidence type="ECO:0000313" key="8">
    <source>
        <dbReference type="Proteomes" id="UP001141552"/>
    </source>
</evidence>
<dbReference type="OrthoDB" id="2284405at2759"/>
<dbReference type="Pfam" id="PF00319">
    <property type="entry name" value="SRF-TF"/>
    <property type="match status" value="1"/>
</dbReference>
<dbReference type="InterPro" id="IPR050142">
    <property type="entry name" value="MADS-box/MEF2_TF"/>
</dbReference>
<dbReference type="GO" id="GO:0005634">
    <property type="term" value="C:nucleus"/>
    <property type="evidence" value="ECO:0007669"/>
    <property type="project" value="UniProtKB-SubCell"/>
</dbReference>
<reference evidence="7" key="1">
    <citation type="submission" date="2022-02" db="EMBL/GenBank/DDBJ databases">
        <authorList>
            <person name="Henning P.M."/>
            <person name="McCubbin A.G."/>
            <person name="Shore J.S."/>
        </authorList>
    </citation>
    <scope>NUCLEOTIDE SEQUENCE</scope>
    <source>
        <strain evidence="7">F60SS</strain>
        <tissue evidence="7">Leaves</tissue>
    </source>
</reference>
<dbReference type="PRINTS" id="PR00404">
    <property type="entry name" value="MADSDOMAIN"/>
</dbReference>
<dbReference type="InterPro" id="IPR002100">
    <property type="entry name" value="TF_MADSbox"/>
</dbReference>
<dbReference type="GO" id="GO:0046983">
    <property type="term" value="F:protein dimerization activity"/>
    <property type="evidence" value="ECO:0007669"/>
    <property type="project" value="InterPro"/>
</dbReference>
<evidence type="ECO:0000256" key="5">
    <source>
        <dbReference type="ARBA" id="ARBA00023242"/>
    </source>
</evidence>
<name>A0A9Q0FNG9_9ROSI</name>
<comment type="subcellular location">
    <subcellularLocation>
        <location evidence="1">Nucleus</location>
    </subcellularLocation>
</comment>
<proteinExistence type="predicted"/>
<keyword evidence="2" id="KW-0805">Transcription regulation</keyword>
<accession>A0A9Q0FNG9</accession>